<dbReference type="NCBIfam" id="TIGR03296">
    <property type="entry name" value="M6dom_TIGR03296"/>
    <property type="match status" value="1"/>
</dbReference>
<evidence type="ECO:0000313" key="4">
    <source>
        <dbReference type="EMBL" id="SDZ54251.1"/>
    </source>
</evidence>
<dbReference type="GO" id="GO:0008237">
    <property type="term" value="F:metallopeptidase activity"/>
    <property type="evidence" value="ECO:0007669"/>
    <property type="project" value="UniProtKB-KW"/>
</dbReference>
<dbReference type="InterPro" id="IPR008757">
    <property type="entry name" value="Peptidase_M6-like_domain"/>
</dbReference>
<dbReference type="SUPFAM" id="SSF49785">
    <property type="entry name" value="Galactose-binding domain-like"/>
    <property type="match status" value="1"/>
</dbReference>
<proteinExistence type="predicted"/>
<dbReference type="InterPro" id="IPR008979">
    <property type="entry name" value="Galactose-bd-like_sf"/>
</dbReference>
<keyword evidence="5" id="KW-1185">Reference proteome</keyword>
<dbReference type="RefSeq" id="WP_090800328.1">
    <property type="nucleotide sequence ID" value="NZ_BOND01000024.1"/>
</dbReference>
<dbReference type="PANTHER" id="PTHR41775:SF1">
    <property type="entry name" value="PEPTIDASE M6-LIKE DOMAIN-CONTAINING PROTEIN"/>
    <property type="match status" value="1"/>
</dbReference>
<dbReference type="Proteomes" id="UP000199632">
    <property type="component" value="Unassembled WGS sequence"/>
</dbReference>
<dbReference type="EMBL" id="FNQB01000003">
    <property type="protein sequence ID" value="SDZ54251.1"/>
    <property type="molecule type" value="Genomic_DNA"/>
</dbReference>
<accession>A0A1H3TWX0</accession>
<dbReference type="Gene3D" id="2.60.120.260">
    <property type="entry name" value="Galactose-binding domain-like"/>
    <property type="match status" value="1"/>
</dbReference>
<sequence length="624" mass="67112">MSAIFGETLRFQQREGDDVALVVLGDEMYARYETPEGYTAVYDHQAGAYCYADVDAGSFASTGRRVDAGPPPSGVQRHLHEATAVRNGRVKARHEAMVPPGEVAGGREKFLTFGPSGGLLPGRRLSSGTVTGLTILVDFPDTPAAVGTSEVDGLLNGSGYTGGGNAGSVRGYFQTMSTGRLDFGNVVVGPFRMSRPRLAYANTEGLLVPEAIQLAVDAGVDLSRFDSCDEGIVDSLCIMYAGQTEYKGDLWPHNFVHRKEYNGVRTELYIVTSAGRRAEDLSIGTFCHEAGHMLCRFPDLYDYGLAEREGDDFKSAGVGMYCVMGAGNHLDRGKTPAPISSYLRHLVGWTGTEVDLNAGGRFEAKQGDYDTVLRYKTDLDNEYFLVENRSRAGFDQHLPSSGLAVYHCDIRGSNEFQQGTREQHYQCAVLQADGHLDLEANANQGDGGDLFGRVEGTAVSHGTRPATRRWDGSESGLTISDVSAPGEVISFLVGEVGDSGSTVVGKSEPRVSIPDGDANGVADTITFDSPGTVRAMTFEADITHPFSGDLRIVLLSPTGRRAVLHDRIRTGRNLHLELDSEPPSALAPMVGQPVAGPWLLRVTDASQDDAGTLDRWRIEITVGT</sequence>
<dbReference type="STRING" id="137265.SAMN05421684_6468"/>
<keyword evidence="2" id="KW-0378">Hydrolase</keyword>
<keyword evidence="4" id="KW-0482">Metalloprotease</keyword>
<dbReference type="PANTHER" id="PTHR41775">
    <property type="entry name" value="SECRETED PROTEIN-RELATED"/>
    <property type="match status" value="1"/>
</dbReference>
<feature type="domain" description="P/Homo B" evidence="3">
    <location>
        <begin position="496"/>
        <end position="624"/>
    </location>
</feature>
<dbReference type="OrthoDB" id="6188067at2"/>
<dbReference type="PROSITE" id="PS51829">
    <property type="entry name" value="P_HOMO_B"/>
    <property type="match status" value="1"/>
</dbReference>
<gene>
    <name evidence="4" type="ORF">SAMN05421684_6468</name>
</gene>
<dbReference type="GO" id="GO:0004252">
    <property type="term" value="F:serine-type endopeptidase activity"/>
    <property type="evidence" value="ECO:0007669"/>
    <property type="project" value="InterPro"/>
</dbReference>
<reference evidence="5" key="1">
    <citation type="submission" date="2016-10" db="EMBL/GenBank/DDBJ databases">
        <authorList>
            <person name="Varghese N."/>
            <person name="Submissions S."/>
        </authorList>
    </citation>
    <scope>NUCLEOTIDE SEQUENCE [LARGE SCALE GENOMIC DNA]</scope>
    <source>
        <strain evidence="5">DSM 44718</strain>
    </source>
</reference>
<dbReference type="Pfam" id="PF01483">
    <property type="entry name" value="P_proprotein"/>
    <property type="match status" value="1"/>
</dbReference>
<evidence type="ECO:0000256" key="1">
    <source>
        <dbReference type="ARBA" id="ARBA00022670"/>
    </source>
</evidence>
<evidence type="ECO:0000256" key="2">
    <source>
        <dbReference type="ARBA" id="ARBA00022801"/>
    </source>
</evidence>
<evidence type="ECO:0000259" key="3">
    <source>
        <dbReference type="PROSITE" id="PS51829"/>
    </source>
</evidence>
<evidence type="ECO:0000313" key="5">
    <source>
        <dbReference type="Proteomes" id="UP000199632"/>
    </source>
</evidence>
<dbReference type="AlphaFoldDB" id="A0A1H3TWX0"/>
<protein>
    <submittedName>
        <fullName evidence="4">M6 family metalloprotease domain-containing protein</fullName>
    </submittedName>
</protein>
<dbReference type="InterPro" id="IPR002884">
    <property type="entry name" value="P_dom"/>
</dbReference>
<dbReference type="GO" id="GO:0006508">
    <property type="term" value="P:proteolysis"/>
    <property type="evidence" value="ECO:0007669"/>
    <property type="project" value="UniProtKB-KW"/>
</dbReference>
<organism evidence="4 5">
    <name type="scientific">Asanoa ishikariensis</name>
    <dbReference type="NCBI Taxonomy" id="137265"/>
    <lineage>
        <taxon>Bacteria</taxon>
        <taxon>Bacillati</taxon>
        <taxon>Actinomycetota</taxon>
        <taxon>Actinomycetes</taxon>
        <taxon>Micromonosporales</taxon>
        <taxon>Micromonosporaceae</taxon>
        <taxon>Asanoa</taxon>
    </lineage>
</organism>
<name>A0A1H3TWX0_9ACTN</name>
<keyword evidence="1 4" id="KW-0645">Protease</keyword>